<reference evidence="3" key="2">
    <citation type="journal article" date="2024" name="Plant">
        <title>Genomic evolution and insights into agronomic trait innovations of Sesamum species.</title>
        <authorList>
            <person name="Miao H."/>
            <person name="Wang L."/>
            <person name="Qu L."/>
            <person name="Liu H."/>
            <person name="Sun Y."/>
            <person name="Le M."/>
            <person name="Wang Q."/>
            <person name="Wei S."/>
            <person name="Zheng Y."/>
            <person name="Lin W."/>
            <person name="Duan Y."/>
            <person name="Cao H."/>
            <person name="Xiong S."/>
            <person name="Wang X."/>
            <person name="Wei L."/>
            <person name="Li C."/>
            <person name="Ma Q."/>
            <person name="Ju M."/>
            <person name="Zhao R."/>
            <person name="Li G."/>
            <person name="Mu C."/>
            <person name="Tian Q."/>
            <person name="Mei H."/>
            <person name="Zhang T."/>
            <person name="Gao T."/>
            <person name="Zhang H."/>
        </authorList>
    </citation>
    <scope>NUCLEOTIDE SEQUENCE</scope>
    <source>
        <strain evidence="3">KEN1</strain>
    </source>
</reference>
<evidence type="ECO:0000256" key="1">
    <source>
        <dbReference type="SAM" id="MobiDB-lite"/>
    </source>
</evidence>
<evidence type="ECO:0000256" key="2">
    <source>
        <dbReference type="SAM" id="Phobius"/>
    </source>
</evidence>
<keyword evidence="2" id="KW-1133">Transmembrane helix</keyword>
<dbReference type="GO" id="GO:0005506">
    <property type="term" value="F:iron ion binding"/>
    <property type="evidence" value="ECO:0007669"/>
    <property type="project" value="InterPro"/>
</dbReference>
<organism evidence="3">
    <name type="scientific">Sesamum latifolium</name>
    <dbReference type="NCBI Taxonomy" id="2727402"/>
    <lineage>
        <taxon>Eukaryota</taxon>
        <taxon>Viridiplantae</taxon>
        <taxon>Streptophyta</taxon>
        <taxon>Embryophyta</taxon>
        <taxon>Tracheophyta</taxon>
        <taxon>Spermatophyta</taxon>
        <taxon>Magnoliopsida</taxon>
        <taxon>eudicotyledons</taxon>
        <taxon>Gunneridae</taxon>
        <taxon>Pentapetalae</taxon>
        <taxon>asterids</taxon>
        <taxon>lamiids</taxon>
        <taxon>Lamiales</taxon>
        <taxon>Pedaliaceae</taxon>
        <taxon>Sesamum</taxon>
    </lineage>
</organism>
<dbReference type="InterPro" id="IPR036396">
    <property type="entry name" value="Cyt_P450_sf"/>
</dbReference>
<dbReference type="Gene3D" id="1.10.630.10">
    <property type="entry name" value="Cytochrome P450"/>
    <property type="match status" value="1"/>
</dbReference>
<protein>
    <submittedName>
        <fullName evidence="3">Beta-amyrin 28-monooxygenase</fullName>
    </submittedName>
</protein>
<dbReference type="GO" id="GO:0004497">
    <property type="term" value="F:monooxygenase activity"/>
    <property type="evidence" value="ECO:0007669"/>
    <property type="project" value="InterPro"/>
</dbReference>
<sequence>MELFSVSLLSLFILLVLICLHFLFYKNKSASGGPPAGKNGMARSRGEPGIPLHRLEGSPREVHIRPHRQVQSSVFRTHLLGEKAIVFCGASGNKFLFSNENKLVQAWWLSSVDKVFPTFSDFLEGKNVNPCSNQGHYTCQVNIE</sequence>
<feature type="transmembrane region" description="Helical" evidence="2">
    <location>
        <begin position="6"/>
        <end position="25"/>
    </location>
</feature>
<proteinExistence type="predicted"/>
<gene>
    <name evidence="3" type="ORF">Slati_2497100</name>
</gene>
<comment type="caution">
    <text evidence="3">The sequence shown here is derived from an EMBL/GenBank/DDBJ whole genome shotgun (WGS) entry which is preliminary data.</text>
</comment>
<keyword evidence="2" id="KW-0812">Transmembrane</keyword>
<accession>A0AAW2WJZ6</accession>
<reference evidence="3" key="1">
    <citation type="submission" date="2020-06" db="EMBL/GenBank/DDBJ databases">
        <authorList>
            <person name="Li T."/>
            <person name="Hu X."/>
            <person name="Zhang T."/>
            <person name="Song X."/>
            <person name="Zhang H."/>
            <person name="Dai N."/>
            <person name="Sheng W."/>
            <person name="Hou X."/>
            <person name="Wei L."/>
        </authorList>
    </citation>
    <scope>NUCLEOTIDE SEQUENCE</scope>
    <source>
        <strain evidence="3">KEN1</strain>
        <tissue evidence="3">Leaf</tissue>
    </source>
</reference>
<dbReference type="GO" id="GO:0016705">
    <property type="term" value="F:oxidoreductase activity, acting on paired donors, with incorporation or reduction of molecular oxygen"/>
    <property type="evidence" value="ECO:0007669"/>
    <property type="project" value="InterPro"/>
</dbReference>
<dbReference type="AlphaFoldDB" id="A0AAW2WJZ6"/>
<name>A0AAW2WJZ6_9LAMI</name>
<dbReference type="EMBL" id="JACGWN010000008">
    <property type="protein sequence ID" value="KAL0440141.1"/>
    <property type="molecule type" value="Genomic_DNA"/>
</dbReference>
<evidence type="ECO:0000313" key="3">
    <source>
        <dbReference type="EMBL" id="KAL0440141.1"/>
    </source>
</evidence>
<feature type="region of interest" description="Disordered" evidence="1">
    <location>
        <begin position="32"/>
        <end position="52"/>
    </location>
</feature>
<keyword evidence="2" id="KW-0472">Membrane</keyword>
<dbReference type="GO" id="GO:0020037">
    <property type="term" value="F:heme binding"/>
    <property type="evidence" value="ECO:0007669"/>
    <property type="project" value="InterPro"/>
</dbReference>